<dbReference type="EMBL" id="LAZR01006008">
    <property type="protein sequence ID" value="KKM95423.1"/>
    <property type="molecule type" value="Genomic_DNA"/>
</dbReference>
<organism evidence="1">
    <name type="scientific">marine sediment metagenome</name>
    <dbReference type="NCBI Taxonomy" id="412755"/>
    <lineage>
        <taxon>unclassified sequences</taxon>
        <taxon>metagenomes</taxon>
        <taxon>ecological metagenomes</taxon>
    </lineage>
</organism>
<evidence type="ECO:0008006" key="2">
    <source>
        <dbReference type="Google" id="ProtNLM"/>
    </source>
</evidence>
<evidence type="ECO:0000313" key="1">
    <source>
        <dbReference type="EMBL" id="KKM95423.1"/>
    </source>
</evidence>
<gene>
    <name evidence="1" type="ORF">LCGC14_1188250</name>
</gene>
<accession>A0A0F9LQ02</accession>
<name>A0A0F9LQ02_9ZZZZ</name>
<dbReference type="Gene3D" id="1.10.1330.10">
    <property type="entry name" value="Dockerin domain"/>
    <property type="match status" value="1"/>
</dbReference>
<sequence>MLIQVCLLWLTLADPNILPNEVEWLDDPNMLPTLFTEWEEERPEPYITVFIENWLRTDRHRNYPKTIDGVLYETWTAPYAWASDLNHDDIINMHDFGIVAKFYRGGLVYTPPPPTVAPSKIEVLAIFGELLFMRENLRG</sequence>
<dbReference type="GO" id="GO:0000272">
    <property type="term" value="P:polysaccharide catabolic process"/>
    <property type="evidence" value="ECO:0007669"/>
    <property type="project" value="InterPro"/>
</dbReference>
<proteinExistence type="predicted"/>
<dbReference type="InterPro" id="IPR036439">
    <property type="entry name" value="Dockerin_dom_sf"/>
</dbReference>
<protein>
    <recommendedName>
        <fullName evidence="2">Dockerin domain-containing protein</fullName>
    </recommendedName>
</protein>
<dbReference type="AlphaFoldDB" id="A0A0F9LQ02"/>
<reference evidence="1" key="1">
    <citation type="journal article" date="2015" name="Nature">
        <title>Complex archaea that bridge the gap between prokaryotes and eukaryotes.</title>
        <authorList>
            <person name="Spang A."/>
            <person name="Saw J.H."/>
            <person name="Jorgensen S.L."/>
            <person name="Zaremba-Niedzwiedzka K."/>
            <person name="Martijn J."/>
            <person name="Lind A.E."/>
            <person name="van Eijk R."/>
            <person name="Schleper C."/>
            <person name="Guy L."/>
            <person name="Ettema T.J."/>
        </authorList>
    </citation>
    <scope>NUCLEOTIDE SEQUENCE</scope>
</reference>
<comment type="caution">
    <text evidence="1">The sequence shown here is derived from an EMBL/GenBank/DDBJ whole genome shotgun (WGS) entry which is preliminary data.</text>
</comment>